<dbReference type="Proteomes" id="UP000468638">
    <property type="component" value="Unassembled WGS sequence"/>
</dbReference>
<feature type="transmembrane region" description="Helical" evidence="1">
    <location>
        <begin position="12"/>
        <end position="31"/>
    </location>
</feature>
<protein>
    <recommendedName>
        <fullName evidence="4">DUF3311 domain-containing protein</fullName>
    </recommendedName>
</protein>
<proteinExistence type="predicted"/>
<dbReference type="AlphaFoldDB" id="A0A6I5A600"/>
<sequence>MKNLTKQKWKDPGIVMVTILSTIALLFFIWWPTETFIAGISLVGWGMFACFFIWLTLTIIYVIWMEKKERH</sequence>
<organism evidence="2 3">
    <name type="scientific">Pontibacillus yanchengensis</name>
    <dbReference type="NCBI Taxonomy" id="462910"/>
    <lineage>
        <taxon>Bacteria</taxon>
        <taxon>Bacillati</taxon>
        <taxon>Bacillota</taxon>
        <taxon>Bacilli</taxon>
        <taxon>Bacillales</taxon>
        <taxon>Bacillaceae</taxon>
        <taxon>Pontibacillus</taxon>
    </lineage>
</organism>
<accession>A0A6I5A600</accession>
<evidence type="ECO:0000256" key="1">
    <source>
        <dbReference type="SAM" id="Phobius"/>
    </source>
</evidence>
<evidence type="ECO:0008006" key="4">
    <source>
        <dbReference type="Google" id="ProtNLM"/>
    </source>
</evidence>
<feature type="transmembrane region" description="Helical" evidence="1">
    <location>
        <begin position="37"/>
        <end position="64"/>
    </location>
</feature>
<gene>
    <name evidence="2" type="ORF">GLW05_19760</name>
</gene>
<reference evidence="2 3" key="1">
    <citation type="submission" date="2019-11" db="EMBL/GenBank/DDBJ databases">
        <title>Genome sequences of 17 halophilic strains isolated from different environments.</title>
        <authorList>
            <person name="Furrow R.E."/>
        </authorList>
    </citation>
    <scope>NUCLEOTIDE SEQUENCE [LARGE SCALE GENOMIC DNA]</scope>
    <source>
        <strain evidence="2 3">22514_16_FS</strain>
    </source>
</reference>
<comment type="caution">
    <text evidence="2">The sequence shown here is derived from an EMBL/GenBank/DDBJ whole genome shotgun (WGS) entry which is preliminary data.</text>
</comment>
<dbReference type="EMBL" id="WMEQ01000022">
    <property type="protein sequence ID" value="MYL35811.1"/>
    <property type="molecule type" value="Genomic_DNA"/>
</dbReference>
<dbReference type="RefSeq" id="WP_160849464.1">
    <property type="nucleotide sequence ID" value="NZ_WMEQ01000022.1"/>
</dbReference>
<keyword evidence="1" id="KW-0472">Membrane</keyword>
<keyword evidence="1" id="KW-1133">Transmembrane helix</keyword>
<evidence type="ECO:0000313" key="3">
    <source>
        <dbReference type="Proteomes" id="UP000468638"/>
    </source>
</evidence>
<keyword evidence="1" id="KW-0812">Transmembrane</keyword>
<evidence type="ECO:0000313" key="2">
    <source>
        <dbReference type="EMBL" id="MYL35811.1"/>
    </source>
</evidence>
<dbReference type="OrthoDB" id="2970391at2"/>
<name>A0A6I5A600_9BACI</name>